<proteinExistence type="predicted"/>
<feature type="domain" description="Translation initiation factor 3 N-terminal" evidence="1">
    <location>
        <begin position="20"/>
        <end position="56"/>
    </location>
</feature>
<dbReference type="GO" id="GO:0003743">
    <property type="term" value="F:translation initiation factor activity"/>
    <property type="evidence" value="ECO:0007669"/>
    <property type="project" value="InterPro"/>
</dbReference>
<dbReference type="InterPro" id="IPR036787">
    <property type="entry name" value="T_IF-3_N_sf"/>
</dbReference>
<protein>
    <recommendedName>
        <fullName evidence="1">Translation initiation factor 3 N-terminal domain-containing protein</fullName>
    </recommendedName>
</protein>
<dbReference type="OrthoDB" id="21573at2759"/>
<feature type="non-terminal residue" evidence="2">
    <location>
        <position position="56"/>
    </location>
</feature>
<reference evidence="2" key="1">
    <citation type="submission" date="2021-02" db="EMBL/GenBank/DDBJ databases">
        <authorList>
            <person name="Dougan E. K."/>
            <person name="Rhodes N."/>
            <person name="Thang M."/>
            <person name="Chan C."/>
        </authorList>
    </citation>
    <scope>NUCLEOTIDE SEQUENCE</scope>
</reference>
<dbReference type="Gene3D" id="3.10.20.80">
    <property type="entry name" value="Translation initiation factor 3 (IF-3), N-terminal domain"/>
    <property type="match status" value="1"/>
</dbReference>
<comment type="caution">
    <text evidence="2">The sequence shown here is derived from an EMBL/GenBank/DDBJ whole genome shotgun (WGS) entry which is preliminary data.</text>
</comment>
<feature type="non-terminal residue" evidence="2">
    <location>
        <position position="1"/>
    </location>
</feature>
<evidence type="ECO:0000313" key="3">
    <source>
        <dbReference type="Proteomes" id="UP000604046"/>
    </source>
</evidence>
<dbReference type="AlphaFoldDB" id="A0A812SY36"/>
<dbReference type="SUPFAM" id="SSF54364">
    <property type="entry name" value="Translation initiation factor IF3, N-terminal domain"/>
    <property type="match status" value="1"/>
</dbReference>
<evidence type="ECO:0000259" key="1">
    <source>
        <dbReference type="Pfam" id="PF05198"/>
    </source>
</evidence>
<sequence>VRVVGIVSDKLETGASRMEEMNEVMSLRDAMEIARSKGVDVILINEDPDPPLVKIF</sequence>
<dbReference type="Proteomes" id="UP000604046">
    <property type="component" value="Unassembled WGS sequence"/>
</dbReference>
<dbReference type="Pfam" id="PF05198">
    <property type="entry name" value="IF3_N"/>
    <property type="match status" value="1"/>
</dbReference>
<name>A0A812SY36_9DINO</name>
<dbReference type="EMBL" id="CAJNDS010002499">
    <property type="protein sequence ID" value="CAE7500118.1"/>
    <property type="molecule type" value="Genomic_DNA"/>
</dbReference>
<keyword evidence="3" id="KW-1185">Reference proteome</keyword>
<organism evidence="2 3">
    <name type="scientific">Symbiodinium natans</name>
    <dbReference type="NCBI Taxonomy" id="878477"/>
    <lineage>
        <taxon>Eukaryota</taxon>
        <taxon>Sar</taxon>
        <taxon>Alveolata</taxon>
        <taxon>Dinophyceae</taxon>
        <taxon>Suessiales</taxon>
        <taxon>Symbiodiniaceae</taxon>
        <taxon>Symbiodinium</taxon>
    </lineage>
</organism>
<dbReference type="InterPro" id="IPR019814">
    <property type="entry name" value="Translation_initiation_fac_3_N"/>
</dbReference>
<accession>A0A812SY36</accession>
<evidence type="ECO:0000313" key="2">
    <source>
        <dbReference type="EMBL" id="CAE7500118.1"/>
    </source>
</evidence>
<gene>
    <name evidence="2" type="ORF">SNAT2548_LOCUS28008</name>
</gene>